<accession>A0A0A1TRE5</accession>
<keyword evidence="2" id="KW-0812">Transmembrane</keyword>
<feature type="transmembrane region" description="Helical" evidence="2">
    <location>
        <begin position="6"/>
        <end position="27"/>
    </location>
</feature>
<dbReference type="GO" id="GO:0003723">
    <property type="term" value="F:RNA binding"/>
    <property type="evidence" value="ECO:0007669"/>
    <property type="project" value="UniProtKB-UniRule"/>
</dbReference>
<dbReference type="InterPro" id="IPR035979">
    <property type="entry name" value="RBD_domain_sf"/>
</dbReference>
<proteinExistence type="predicted"/>
<organism evidence="4 5">
    <name type="scientific">[Torrubiella] hemipterigena</name>
    <dbReference type="NCBI Taxonomy" id="1531966"/>
    <lineage>
        <taxon>Eukaryota</taxon>
        <taxon>Fungi</taxon>
        <taxon>Dikarya</taxon>
        <taxon>Ascomycota</taxon>
        <taxon>Pezizomycotina</taxon>
        <taxon>Sordariomycetes</taxon>
        <taxon>Hypocreomycetidae</taxon>
        <taxon>Hypocreales</taxon>
        <taxon>Clavicipitaceae</taxon>
        <taxon>Clavicipitaceae incertae sedis</taxon>
        <taxon>'Torrubiella' clade</taxon>
    </lineage>
</organism>
<dbReference type="Gene3D" id="3.30.70.330">
    <property type="match status" value="1"/>
</dbReference>
<keyword evidence="2" id="KW-0472">Membrane</keyword>
<evidence type="ECO:0000313" key="5">
    <source>
        <dbReference type="Proteomes" id="UP000039046"/>
    </source>
</evidence>
<gene>
    <name evidence="4" type="ORF">VHEMI09380</name>
</gene>
<dbReference type="HOGENOM" id="CLU_566425_0_0_1"/>
<sequence length="482" mass="51851">MEESFVVMANLSLYFFPCDIGVFLVLASRTRCRSSAWQLPAPIQVAPLLLQPLPLQLHHITSITHQLAVYTHVAFENLYLRVPSSPLHSLEMTGSTTASSTTAMDDDSIPPLLDPTLDVNTLRDIQRLESIYAIKKTVDIYNTAVNHAAALASETICRILDKCDNDLPSVSASSDNSLPFISTSSDDNSPSEITACNVDLATPPLGSLLDEFLRCQSQPTLDSALDILSTGSTAEIEELDLLAPPILIPRRLYHSKAAESITNPSPDSTKDAAVDPALLISQNGTTLNYTQDAFGLNLVAHGGANKSRRILVTDIPPNCPPSRLVHYFATFGQIITCAVLPNTLSRINSDKSILIEYLSPAAALAAVSSSKSSPINGSDLEAPISVECIKTASFPLRKSTSATISAKGVTRTLCIRGLTQDTLSKHLSKLQPATIISKRDVADKKETIIETTSTYIALGLSQTFSRCSCFVPDPTSPLPHIP</sequence>
<evidence type="ECO:0000313" key="4">
    <source>
        <dbReference type="EMBL" id="CEJ93812.1"/>
    </source>
</evidence>
<dbReference type="SUPFAM" id="SSF54928">
    <property type="entry name" value="RNA-binding domain, RBD"/>
    <property type="match status" value="1"/>
</dbReference>
<dbReference type="InterPro" id="IPR012677">
    <property type="entry name" value="Nucleotide-bd_a/b_plait_sf"/>
</dbReference>
<keyword evidence="1" id="KW-0694">RNA-binding</keyword>
<dbReference type="InterPro" id="IPR000504">
    <property type="entry name" value="RRM_dom"/>
</dbReference>
<dbReference type="Pfam" id="PF00076">
    <property type="entry name" value="RRM_1"/>
    <property type="match status" value="1"/>
</dbReference>
<evidence type="ECO:0000259" key="3">
    <source>
        <dbReference type="PROSITE" id="PS50102"/>
    </source>
</evidence>
<dbReference type="AlphaFoldDB" id="A0A0A1TRE5"/>
<evidence type="ECO:0000256" key="2">
    <source>
        <dbReference type="SAM" id="Phobius"/>
    </source>
</evidence>
<keyword evidence="2" id="KW-1133">Transmembrane helix</keyword>
<feature type="domain" description="RRM" evidence="3">
    <location>
        <begin position="308"/>
        <end position="391"/>
    </location>
</feature>
<reference evidence="4 5" key="1">
    <citation type="journal article" date="2015" name="Genome Announc.">
        <title>Draft Genome Sequence and Gene Annotation of the Entomopathogenic Fungus Verticillium hemipterigenum.</title>
        <authorList>
            <person name="Horn F."/>
            <person name="Habel A."/>
            <person name="Scharf D.H."/>
            <person name="Dworschak J."/>
            <person name="Brakhage A.A."/>
            <person name="Guthke R."/>
            <person name="Hertweck C."/>
            <person name="Linde J."/>
        </authorList>
    </citation>
    <scope>NUCLEOTIDE SEQUENCE [LARGE SCALE GENOMIC DNA]</scope>
</reference>
<protein>
    <recommendedName>
        <fullName evidence="3">RRM domain-containing protein</fullName>
    </recommendedName>
</protein>
<dbReference type="PROSITE" id="PS50102">
    <property type="entry name" value="RRM"/>
    <property type="match status" value="1"/>
</dbReference>
<dbReference type="EMBL" id="CDHN01000006">
    <property type="protein sequence ID" value="CEJ93812.1"/>
    <property type="molecule type" value="Genomic_DNA"/>
</dbReference>
<name>A0A0A1TRE5_9HYPO</name>
<dbReference type="Proteomes" id="UP000039046">
    <property type="component" value="Unassembled WGS sequence"/>
</dbReference>
<evidence type="ECO:0000256" key="1">
    <source>
        <dbReference type="PROSITE-ProRule" id="PRU00176"/>
    </source>
</evidence>
<keyword evidence="5" id="KW-1185">Reference proteome</keyword>